<dbReference type="Pfam" id="PF21056">
    <property type="entry name" value="ZSWIM1-3_RNaseH-like"/>
    <property type="match status" value="1"/>
</dbReference>
<reference evidence="2" key="1">
    <citation type="submission" date="2016-01" db="EMBL/GenBank/DDBJ databases">
        <title>Reference transcriptome for the parasite Schistocephalus solidus: insights into the molecular evolution of parasitism.</title>
        <authorList>
            <person name="Hebert F.O."/>
            <person name="Grambauer S."/>
            <person name="Barber I."/>
            <person name="Landry C.R."/>
            <person name="Aubin-Horth N."/>
        </authorList>
    </citation>
    <scope>NUCLEOTIDE SEQUENCE</scope>
</reference>
<feature type="domain" description="ZSWIM1/3 RNaseH-like" evidence="1">
    <location>
        <begin position="15"/>
        <end position="136"/>
    </location>
</feature>
<dbReference type="PANTHER" id="PTHR31569:SF4">
    <property type="entry name" value="SWIM-TYPE DOMAIN-CONTAINING PROTEIN"/>
    <property type="match status" value="1"/>
</dbReference>
<proteinExistence type="predicted"/>
<name>A0A0V0JCS1_SCHSO</name>
<gene>
    <name evidence="2" type="primary">ZSWM3</name>
    <name evidence="2" type="ORF">TR136930</name>
</gene>
<sequence>ILRTDPSSMGMTEVLQNMKGGSLSDYLYGKEGIEAMCFTTPAIKSMFAQYAKVGGTYRTNRHGFVLYHIVITDKHGHARSVFYAFVWSETAESIEWEVRKFREIMGSTTKEIRMVFLYKDAREIRAWLRIFPEIKIYILLCSFHVLQAFRRKVTRLYTKEIADLAMFFCEEG</sequence>
<dbReference type="InterPro" id="IPR048324">
    <property type="entry name" value="ZSWIM1-3_RNaseH-like"/>
</dbReference>
<dbReference type="PANTHER" id="PTHR31569">
    <property type="entry name" value="SWIM-TYPE DOMAIN-CONTAINING PROTEIN"/>
    <property type="match status" value="1"/>
</dbReference>
<dbReference type="AlphaFoldDB" id="A0A0V0JCS1"/>
<feature type="non-terminal residue" evidence="2">
    <location>
        <position position="1"/>
    </location>
</feature>
<evidence type="ECO:0000259" key="1">
    <source>
        <dbReference type="Pfam" id="PF21056"/>
    </source>
</evidence>
<accession>A0A0V0JCS1</accession>
<protein>
    <submittedName>
        <fullName evidence="2">Zinc finger SWIM domain-containing protein 3</fullName>
    </submittedName>
</protein>
<dbReference type="InterPro" id="IPR052579">
    <property type="entry name" value="Zinc_finger_SWIM"/>
</dbReference>
<evidence type="ECO:0000313" key="2">
    <source>
        <dbReference type="EMBL" id="JAP63098.1"/>
    </source>
</evidence>
<organism evidence="2">
    <name type="scientific">Schistocephalus solidus</name>
    <name type="common">Tapeworm</name>
    <dbReference type="NCBI Taxonomy" id="70667"/>
    <lineage>
        <taxon>Eukaryota</taxon>
        <taxon>Metazoa</taxon>
        <taxon>Spiralia</taxon>
        <taxon>Lophotrochozoa</taxon>
        <taxon>Platyhelminthes</taxon>
        <taxon>Cestoda</taxon>
        <taxon>Eucestoda</taxon>
        <taxon>Diphyllobothriidea</taxon>
        <taxon>Diphyllobothriidae</taxon>
        <taxon>Schistocephalus</taxon>
    </lineage>
</organism>
<dbReference type="EMBL" id="GEEE01000127">
    <property type="protein sequence ID" value="JAP63098.1"/>
    <property type="molecule type" value="Transcribed_RNA"/>
</dbReference>